<dbReference type="Gene3D" id="3.40.640.10">
    <property type="entry name" value="Type I PLP-dependent aspartate aminotransferase-like (Major domain)"/>
    <property type="match status" value="1"/>
</dbReference>
<evidence type="ECO:0000313" key="18">
    <source>
        <dbReference type="Proteomes" id="UP000219621"/>
    </source>
</evidence>
<evidence type="ECO:0000256" key="4">
    <source>
        <dbReference type="ARBA" id="ARBA00011738"/>
    </source>
</evidence>
<accession>A0A286GJ88</accession>
<evidence type="ECO:0000256" key="2">
    <source>
        <dbReference type="ARBA" id="ARBA00005029"/>
    </source>
</evidence>
<evidence type="ECO:0000256" key="3">
    <source>
        <dbReference type="ARBA" id="ARBA00008392"/>
    </source>
</evidence>
<name>A0A286GJ88_9PROT</name>
<comment type="pathway">
    <text evidence="2 15">Porphyrin-containing compound metabolism; protoporphyrin-IX biosynthesis; 5-aminolevulinate from glycine: step 1/1.</text>
</comment>
<evidence type="ECO:0000256" key="12">
    <source>
        <dbReference type="ARBA" id="ARBA00032773"/>
    </source>
</evidence>
<evidence type="ECO:0000256" key="10">
    <source>
        <dbReference type="ARBA" id="ARBA00031691"/>
    </source>
</evidence>
<dbReference type="GO" id="GO:0003870">
    <property type="term" value="F:5-aminolevulinate synthase activity"/>
    <property type="evidence" value="ECO:0007669"/>
    <property type="project" value="UniProtKB-EC"/>
</dbReference>
<evidence type="ECO:0000256" key="8">
    <source>
        <dbReference type="ARBA" id="ARBA00023133"/>
    </source>
</evidence>
<dbReference type="NCBIfam" id="TIGR01821">
    <property type="entry name" value="5aminolev_synth"/>
    <property type="match status" value="1"/>
</dbReference>
<organism evidence="17 18">
    <name type="scientific">Caenispirillum bisanense</name>
    <dbReference type="NCBI Taxonomy" id="414052"/>
    <lineage>
        <taxon>Bacteria</taxon>
        <taxon>Pseudomonadati</taxon>
        <taxon>Pseudomonadota</taxon>
        <taxon>Alphaproteobacteria</taxon>
        <taxon>Rhodospirillales</taxon>
        <taxon>Novispirillaceae</taxon>
        <taxon>Caenispirillum</taxon>
    </lineage>
</organism>
<evidence type="ECO:0000256" key="9">
    <source>
        <dbReference type="ARBA" id="ARBA00023315"/>
    </source>
</evidence>
<sequence length="402" mass="43764">MDYTAFFHDRIAALKAEGRYRVFAELARHAGHFPAATRFVDGAPQPVTVWCSNDYLGMGQHPEVLAAMHAAVDECGAGAGGTRNISGTSRHHVALERELASLHEKEAALVFTSGYTANLTALSTLGALLPDCLILSDELNHNSMIEGIRHSRADKVVFRHNDLDHLESLLAAQPRERPKLIAFESVYSMDGDFGPIAEICDLAERYNALTYLDEVHGVGLYGATGAGVAQRDGVMHRVDIIQGTLAKAFGVVGGYVAATPEICDAIRSYGQGFIFSSALPPAIAAAAQASIAVVRRTPALREKHQERAATLKHLLHEWRLPVMRSPSHIVPVLVGDAARCKLATDILLDDFGIYIQPINYPTVPRGTERLRLTPGPHHDDLQMRRLVEALAAVWRRLELAAA</sequence>
<comment type="cofactor">
    <cofactor evidence="1 14">
        <name>pyridoxal 5'-phosphate</name>
        <dbReference type="ChEBI" id="CHEBI:597326"/>
    </cofactor>
</comment>
<dbReference type="InterPro" id="IPR015424">
    <property type="entry name" value="PyrdxlP-dep_Trfase"/>
</dbReference>
<feature type="domain" description="Aminotransferase class I/classII large" evidence="16">
    <location>
        <begin position="47"/>
        <end position="390"/>
    </location>
</feature>
<dbReference type="GO" id="GO:0006782">
    <property type="term" value="P:protoporphyrinogen IX biosynthetic process"/>
    <property type="evidence" value="ECO:0007669"/>
    <property type="project" value="UniProtKB-UniRule"/>
</dbReference>
<dbReference type="CDD" id="cd06454">
    <property type="entry name" value="KBL_like"/>
    <property type="match status" value="1"/>
</dbReference>
<evidence type="ECO:0000256" key="14">
    <source>
        <dbReference type="RuleBase" id="RU003693"/>
    </source>
</evidence>
<protein>
    <recommendedName>
        <fullName evidence="5 15">5-aminolevulinate synthase</fullName>
        <ecNumber evidence="5 15">2.3.1.37</ecNumber>
    </recommendedName>
    <alternativeName>
        <fullName evidence="10 15">5-aminolevulinic acid synthase</fullName>
    </alternativeName>
    <alternativeName>
        <fullName evidence="11 15">Delta-ALA synthase</fullName>
    </alternativeName>
    <alternativeName>
        <fullName evidence="12 15">Delta-aminolevulinate synthase</fullName>
    </alternativeName>
</protein>
<dbReference type="InterPro" id="IPR010961">
    <property type="entry name" value="4pyrrol_synth_NH2levulA_synth"/>
</dbReference>
<keyword evidence="18" id="KW-1185">Reference proteome</keyword>
<comment type="catalytic activity">
    <reaction evidence="13 15">
        <text>succinyl-CoA + glycine + H(+) = 5-aminolevulinate + CO2 + CoA</text>
        <dbReference type="Rhea" id="RHEA:12921"/>
        <dbReference type="ChEBI" id="CHEBI:15378"/>
        <dbReference type="ChEBI" id="CHEBI:16526"/>
        <dbReference type="ChEBI" id="CHEBI:57287"/>
        <dbReference type="ChEBI" id="CHEBI:57292"/>
        <dbReference type="ChEBI" id="CHEBI:57305"/>
        <dbReference type="ChEBI" id="CHEBI:356416"/>
        <dbReference type="EC" id="2.3.1.37"/>
    </reaction>
</comment>
<dbReference type="EMBL" id="OCNJ01000004">
    <property type="protein sequence ID" value="SOD95605.1"/>
    <property type="molecule type" value="Genomic_DNA"/>
</dbReference>
<evidence type="ECO:0000256" key="15">
    <source>
        <dbReference type="RuleBase" id="RU910713"/>
    </source>
</evidence>
<keyword evidence="9 15" id="KW-0012">Acyltransferase</keyword>
<gene>
    <name evidence="17" type="ORF">SAMN05421508_104397</name>
</gene>
<evidence type="ECO:0000256" key="6">
    <source>
        <dbReference type="ARBA" id="ARBA00022679"/>
    </source>
</evidence>
<evidence type="ECO:0000256" key="1">
    <source>
        <dbReference type="ARBA" id="ARBA00001933"/>
    </source>
</evidence>
<dbReference type="InterPro" id="IPR015421">
    <property type="entry name" value="PyrdxlP-dep_Trfase_major"/>
</dbReference>
<dbReference type="InterPro" id="IPR001917">
    <property type="entry name" value="Aminotrans_II_pyridoxalP_BS"/>
</dbReference>
<dbReference type="SUPFAM" id="SSF53383">
    <property type="entry name" value="PLP-dependent transferases"/>
    <property type="match status" value="1"/>
</dbReference>
<dbReference type="AlphaFoldDB" id="A0A286GJ88"/>
<reference evidence="17 18" key="1">
    <citation type="submission" date="2017-09" db="EMBL/GenBank/DDBJ databases">
        <authorList>
            <person name="Ehlers B."/>
            <person name="Leendertz F.H."/>
        </authorList>
    </citation>
    <scope>NUCLEOTIDE SEQUENCE [LARGE SCALE GENOMIC DNA]</scope>
    <source>
        <strain evidence="17 18">USBA 140</strain>
    </source>
</reference>
<dbReference type="GO" id="GO:0030170">
    <property type="term" value="F:pyridoxal phosphate binding"/>
    <property type="evidence" value="ECO:0007669"/>
    <property type="project" value="UniProtKB-UniRule"/>
</dbReference>
<dbReference type="UniPathway" id="UPA00251">
    <property type="reaction ID" value="UER00375"/>
</dbReference>
<evidence type="ECO:0000256" key="5">
    <source>
        <dbReference type="ARBA" id="ARBA00013257"/>
    </source>
</evidence>
<comment type="subunit">
    <text evidence="4">Homodimer.</text>
</comment>
<evidence type="ECO:0000313" key="17">
    <source>
        <dbReference type="EMBL" id="SOD95605.1"/>
    </source>
</evidence>
<evidence type="ECO:0000259" key="16">
    <source>
        <dbReference type="Pfam" id="PF00155"/>
    </source>
</evidence>
<dbReference type="Proteomes" id="UP000219621">
    <property type="component" value="Unassembled WGS sequence"/>
</dbReference>
<evidence type="ECO:0000256" key="7">
    <source>
        <dbReference type="ARBA" id="ARBA00022898"/>
    </source>
</evidence>
<evidence type="ECO:0000256" key="11">
    <source>
        <dbReference type="ARBA" id="ARBA00031945"/>
    </source>
</evidence>
<dbReference type="InterPro" id="IPR015422">
    <property type="entry name" value="PyrdxlP-dep_Trfase_small"/>
</dbReference>
<keyword evidence="6 15" id="KW-0808">Transferase</keyword>
<keyword evidence="8 15" id="KW-0350">Heme biosynthesis</keyword>
<keyword evidence="7 14" id="KW-0663">Pyridoxal phosphate</keyword>
<dbReference type="RefSeq" id="WP_097279336.1">
    <property type="nucleotide sequence ID" value="NZ_OCNJ01000004.1"/>
</dbReference>
<dbReference type="PANTHER" id="PTHR13693:SF102">
    <property type="entry name" value="2-AMINO-3-KETOBUTYRATE COENZYME A LIGASE, MITOCHONDRIAL"/>
    <property type="match status" value="1"/>
</dbReference>
<dbReference type="Gene3D" id="3.90.1150.10">
    <property type="entry name" value="Aspartate Aminotransferase, domain 1"/>
    <property type="match status" value="1"/>
</dbReference>
<dbReference type="InterPro" id="IPR050087">
    <property type="entry name" value="AON_synthase_class-II"/>
</dbReference>
<dbReference type="PANTHER" id="PTHR13693">
    <property type="entry name" value="CLASS II AMINOTRANSFERASE/8-AMINO-7-OXONONANOATE SYNTHASE"/>
    <property type="match status" value="1"/>
</dbReference>
<dbReference type="PROSITE" id="PS00599">
    <property type="entry name" value="AA_TRANSFER_CLASS_2"/>
    <property type="match status" value="1"/>
</dbReference>
<dbReference type="FunFam" id="3.40.640.10:FF:000006">
    <property type="entry name" value="5-aminolevulinate synthase, mitochondrial"/>
    <property type="match status" value="1"/>
</dbReference>
<dbReference type="Pfam" id="PF00155">
    <property type="entry name" value="Aminotran_1_2"/>
    <property type="match status" value="1"/>
</dbReference>
<proteinExistence type="inferred from homology"/>
<dbReference type="EC" id="2.3.1.37" evidence="5 15"/>
<comment type="similarity">
    <text evidence="3 14">Belongs to the class-II pyridoxal-phosphate-dependent aminotransferase family.</text>
</comment>
<dbReference type="InterPro" id="IPR004839">
    <property type="entry name" value="Aminotransferase_I/II_large"/>
</dbReference>
<evidence type="ECO:0000256" key="13">
    <source>
        <dbReference type="ARBA" id="ARBA00047654"/>
    </source>
</evidence>
<dbReference type="OrthoDB" id="9807157at2"/>